<reference evidence="1" key="1">
    <citation type="journal article" date="2014" name="Front. Microbiol.">
        <title>High frequency of phylogenetically diverse reductive dehalogenase-homologous genes in deep subseafloor sedimentary metagenomes.</title>
        <authorList>
            <person name="Kawai M."/>
            <person name="Futagami T."/>
            <person name="Toyoda A."/>
            <person name="Takaki Y."/>
            <person name="Nishi S."/>
            <person name="Hori S."/>
            <person name="Arai W."/>
            <person name="Tsubouchi T."/>
            <person name="Morono Y."/>
            <person name="Uchiyama I."/>
            <person name="Ito T."/>
            <person name="Fujiyama A."/>
            <person name="Inagaki F."/>
            <person name="Takami H."/>
        </authorList>
    </citation>
    <scope>NUCLEOTIDE SEQUENCE</scope>
    <source>
        <strain evidence="1">Expedition CK06-06</strain>
    </source>
</reference>
<sequence>SVCPTKEGKGDRDVNMLMLGGYCIISLQPKPIVK</sequence>
<dbReference type="AlphaFoldDB" id="X0S3A9"/>
<name>X0S3A9_9ZZZZ</name>
<proteinExistence type="predicted"/>
<gene>
    <name evidence="1" type="ORF">S01H1_12679</name>
</gene>
<dbReference type="EMBL" id="BARS01006521">
    <property type="protein sequence ID" value="GAF69731.1"/>
    <property type="molecule type" value="Genomic_DNA"/>
</dbReference>
<comment type="caution">
    <text evidence="1">The sequence shown here is derived from an EMBL/GenBank/DDBJ whole genome shotgun (WGS) entry which is preliminary data.</text>
</comment>
<feature type="non-terminal residue" evidence="1">
    <location>
        <position position="1"/>
    </location>
</feature>
<protein>
    <submittedName>
        <fullName evidence="1">Uncharacterized protein</fullName>
    </submittedName>
</protein>
<organism evidence="1">
    <name type="scientific">marine sediment metagenome</name>
    <dbReference type="NCBI Taxonomy" id="412755"/>
    <lineage>
        <taxon>unclassified sequences</taxon>
        <taxon>metagenomes</taxon>
        <taxon>ecological metagenomes</taxon>
    </lineage>
</organism>
<accession>X0S3A9</accession>
<evidence type="ECO:0000313" key="1">
    <source>
        <dbReference type="EMBL" id="GAF69731.1"/>
    </source>
</evidence>